<dbReference type="eggNOG" id="COG3239">
    <property type="taxonomic scope" value="Bacteria"/>
</dbReference>
<dbReference type="InterPro" id="IPR005804">
    <property type="entry name" value="FA_desaturase_dom"/>
</dbReference>
<name>A4BSL5_9GAMM</name>
<evidence type="ECO:0000256" key="1">
    <source>
        <dbReference type="SAM" id="Phobius"/>
    </source>
</evidence>
<evidence type="ECO:0000313" key="3">
    <source>
        <dbReference type="EMBL" id="EAR21285.1"/>
    </source>
</evidence>
<feature type="transmembrane region" description="Helical" evidence="1">
    <location>
        <begin position="194"/>
        <end position="218"/>
    </location>
</feature>
<feature type="transmembrane region" description="Helical" evidence="1">
    <location>
        <begin position="37"/>
        <end position="55"/>
    </location>
</feature>
<gene>
    <name evidence="3" type="ORF">NB231_08510</name>
</gene>
<evidence type="ECO:0000259" key="2">
    <source>
        <dbReference type="Pfam" id="PF00487"/>
    </source>
</evidence>
<evidence type="ECO:0000313" key="4">
    <source>
        <dbReference type="Proteomes" id="UP000003374"/>
    </source>
</evidence>
<dbReference type="GO" id="GO:0006629">
    <property type="term" value="P:lipid metabolic process"/>
    <property type="evidence" value="ECO:0007669"/>
    <property type="project" value="InterPro"/>
</dbReference>
<dbReference type="HOGENOM" id="CLU_052920_2_0_6"/>
<dbReference type="Proteomes" id="UP000003374">
    <property type="component" value="Unassembled WGS sequence"/>
</dbReference>
<comment type="caution">
    <text evidence="3">The sequence shown here is derived from an EMBL/GenBank/DDBJ whole genome shotgun (WGS) entry which is preliminary data.</text>
</comment>
<feature type="domain" description="Fatty acid desaturase" evidence="2">
    <location>
        <begin position="60"/>
        <end position="304"/>
    </location>
</feature>
<dbReference type="STRING" id="314278.NB231_08510"/>
<reference evidence="3 4" key="1">
    <citation type="submission" date="2006-02" db="EMBL/GenBank/DDBJ databases">
        <authorList>
            <person name="Waterbury J."/>
            <person name="Ferriera S."/>
            <person name="Johnson J."/>
            <person name="Kravitz S."/>
            <person name="Halpern A."/>
            <person name="Remington K."/>
            <person name="Beeson K."/>
            <person name="Tran B."/>
            <person name="Rogers Y.-H."/>
            <person name="Friedman R."/>
            <person name="Venter J.C."/>
        </authorList>
    </citation>
    <scope>NUCLEOTIDE SEQUENCE [LARGE SCALE GENOMIC DNA]</scope>
    <source>
        <strain evidence="3 4">Nb-231</strain>
    </source>
</reference>
<sequence>MHLAKLLPVAVKEDKSRLPPQLLEKLKPLKTRRPGRFLLELVGAWLVIFSVIALAVHLDHWLMTVTAILLVATRQNILGLLVHDQAHCTGFKPYPGDIIANLFAAYPLMVLTVEGYSRIHLTHHAKYFTEQDPDHIRKSGEEWNYPMRTAQFLKILGGDLLGLNAIKLIKGKQAAPKGRVFVRQNRVPRWLRPAYYLLLATILTATGTWGIFLLYWVLPLVTVFQLIVRWGAVCEHQYNRLGARVQENTPLITMRWWERLLLPNLNFSYHIYHHYFPGISFSQLPKVHDVFVRHGLVDDEAVFHGYWSYLRFILSPGTDSDRGESTRQ</sequence>
<proteinExistence type="predicted"/>
<feature type="transmembrane region" description="Helical" evidence="1">
    <location>
        <begin position="61"/>
        <end position="82"/>
    </location>
</feature>
<dbReference type="RefSeq" id="WP_005001479.1">
    <property type="nucleotide sequence ID" value="NZ_CH672427.1"/>
</dbReference>
<keyword evidence="1" id="KW-0472">Membrane</keyword>
<organism evidence="3 4">
    <name type="scientific">Nitrococcus mobilis Nb-231</name>
    <dbReference type="NCBI Taxonomy" id="314278"/>
    <lineage>
        <taxon>Bacteria</taxon>
        <taxon>Pseudomonadati</taxon>
        <taxon>Pseudomonadota</taxon>
        <taxon>Gammaproteobacteria</taxon>
        <taxon>Chromatiales</taxon>
        <taxon>Ectothiorhodospiraceae</taxon>
        <taxon>Nitrococcus</taxon>
    </lineage>
</organism>
<keyword evidence="1" id="KW-0812">Transmembrane</keyword>
<dbReference type="EMBL" id="AAOF01000010">
    <property type="protein sequence ID" value="EAR21285.1"/>
    <property type="molecule type" value="Genomic_DNA"/>
</dbReference>
<keyword evidence="1" id="KW-1133">Transmembrane helix</keyword>
<keyword evidence="4" id="KW-1185">Reference proteome</keyword>
<dbReference type="Pfam" id="PF00487">
    <property type="entry name" value="FA_desaturase"/>
    <property type="match status" value="1"/>
</dbReference>
<dbReference type="OrthoDB" id="9800167at2"/>
<protein>
    <submittedName>
        <fullName evidence="3">Fatty acid desaturase, type 2</fullName>
    </submittedName>
</protein>
<accession>A4BSL5</accession>
<dbReference type="AlphaFoldDB" id="A4BSL5"/>